<dbReference type="Proteomes" id="UP000030748">
    <property type="component" value="Unassembled WGS sequence"/>
</dbReference>
<name>A0A022QWV8_ERYGU</name>
<keyword evidence="5" id="KW-1185">Reference proteome</keyword>
<evidence type="ECO:0000256" key="1">
    <source>
        <dbReference type="ARBA" id="ARBA00023157"/>
    </source>
</evidence>
<keyword evidence="2" id="KW-0325">Glycoprotein</keyword>
<dbReference type="Gene3D" id="2.60.40.420">
    <property type="entry name" value="Cupredoxins - blue copper proteins"/>
    <property type="match status" value="1"/>
</dbReference>
<dbReference type="SUPFAM" id="SSF49503">
    <property type="entry name" value="Cupredoxins"/>
    <property type="match status" value="1"/>
</dbReference>
<accession>A0A022QWV8</accession>
<sequence>NKKKKQHIVGDSIWSIPPTNHFYTNWSSSYSFHTGDSLYFDFDSGLYNVIQVPRGEFDSCIGDQPLDAFMEGPAAVSLPRKGVYYFVCNVSNYCELGVKVSVVVVDEIISNSVDYSINTPSPSPLVDAQSPSPG</sequence>
<feature type="non-terminal residue" evidence="4">
    <location>
        <position position="1"/>
    </location>
</feature>
<dbReference type="PANTHER" id="PTHR33021:SF288">
    <property type="entry name" value="OS03G0648500 PROTEIN"/>
    <property type="match status" value="1"/>
</dbReference>
<dbReference type="InterPro" id="IPR003245">
    <property type="entry name" value="Phytocyanin_dom"/>
</dbReference>
<evidence type="ECO:0000256" key="2">
    <source>
        <dbReference type="ARBA" id="ARBA00023180"/>
    </source>
</evidence>
<dbReference type="PANTHER" id="PTHR33021">
    <property type="entry name" value="BLUE COPPER PROTEIN"/>
    <property type="match status" value="1"/>
</dbReference>
<dbReference type="FunFam" id="2.60.40.420:FF:000034">
    <property type="entry name" value="Cupredoxin superfamily protein"/>
    <property type="match status" value="1"/>
</dbReference>
<dbReference type="PROSITE" id="PS51485">
    <property type="entry name" value="PHYTOCYANIN"/>
    <property type="match status" value="1"/>
</dbReference>
<evidence type="ECO:0000313" key="5">
    <source>
        <dbReference type="Proteomes" id="UP000030748"/>
    </source>
</evidence>
<proteinExistence type="predicted"/>
<keyword evidence="1" id="KW-1015">Disulfide bond</keyword>
<dbReference type="InterPro" id="IPR008972">
    <property type="entry name" value="Cupredoxin"/>
</dbReference>
<dbReference type="AlphaFoldDB" id="A0A022QWV8"/>
<feature type="domain" description="Phytocyanin" evidence="3">
    <location>
        <begin position="5"/>
        <end position="106"/>
    </location>
</feature>
<dbReference type="eggNOG" id="ENOG502S3JV">
    <property type="taxonomic scope" value="Eukaryota"/>
</dbReference>
<dbReference type="STRING" id="4155.A0A022QWV8"/>
<dbReference type="InterPro" id="IPR039391">
    <property type="entry name" value="Phytocyanin-like"/>
</dbReference>
<evidence type="ECO:0000259" key="3">
    <source>
        <dbReference type="PROSITE" id="PS51485"/>
    </source>
</evidence>
<evidence type="ECO:0000313" key="4">
    <source>
        <dbReference type="EMBL" id="EYU33147.1"/>
    </source>
</evidence>
<organism evidence="4 5">
    <name type="scientific">Erythranthe guttata</name>
    <name type="common">Yellow monkey flower</name>
    <name type="synonym">Mimulus guttatus</name>
    <dbReference type="NCBI Taxonomy" id="4155"/>
    <lineage>
        <taxon>Eukaryota</taxon>
        <taxon>Viridiplantae</taxon>
        <taxon>Streptophyta</taxon>
        <taxon>Embryophyta</taxon>
        <taxon>Tracheophyta</taxon>
        <taxon>Spermatophyta</taxon>
        <taxon>Magnoliopsida</taxon>
        <taxon>eudicotyledons</taxon>
        <taxon>Gunneridae</taxon>
        <taxon>Pentapetalae</taxon>
        <taxon>asterids</taxon>
        <taxon>lamiids</taxon>
        <taxon>Lamiales</taxon>
        <taxon>Phrymaceae</taxon>
        <taxon>Erythranthe</taxon>
    </lineage>
</organism>
<gene>
    <name evidence="4" type="ORF">MIMGU_mgv1a017746mg</name>
</gene>
<dbReference type="GO" id="GO:0005886">
    <property type="term" value="C:plasma membrane"/>
    <property type="evidence" value="ECO:0000318"/>
    <property type="project" value="GO_Central"/>
</dbReference>
<protein>
    <recommendedName>
        <fullName evidence="3">Phytocyanin domain-containing protein</fullName>
    </recommendedName>
</protein>
<reference evidence="4 5" key="1">
    <citation type="journal article" date="2013" name="Proc. Natl. Acad. Sci. U.S.A.">
        <title>Fine-scale variation in meiotic recombination in Mimulus inferred from population shotgun sequencing.</title>
        <authorList>
            <person name="Hellsten U."/>
            <person name="Wright K.M."/>
            <person name="Jenkins J."/>
            <person name="Shu S."/>
            <person name="Yuan Y."/>
            <person name="Wessler S.R."/>
            <person name="Schmutz J."/>
            <person name="Willis J.H."/>
            <person name="Rokhsar D.S."/>
        </authorList>
    </citation>
    <scope>NUCLEOTIDE SEQUENCE [LARGE SCALE GENOMIC DNA]</scope>
    <source>
        <strain evidence="5">cv. DUN x IM62</strain>
    </source>
</reference>
<dbReference type="EMBL" id="KI630787">
    <property type="protein sequence ID" value="EYU33147.1"/>
    <property type="molecule type" value="Genomic_DNA"/>
</dbReference>
<dbReference type="GO" id="GO:0009055">
    <property type="term" value="F:electron transfer activity"/>
    <property type="evidence" value="ECO:0007669"/>
    <property type="project" value="InterPro"/>
</dbReference>
<dbReference type="Pfam" id="PF02298">
    <property type="entry name" value="Cu_bind_like"/>
    <property type="match status" value="1"/>
</dbReference>